<evidence type="ECO:0000313" key="13">
    <source>
        <dbReference type="EMBL" id="RKO85280.1"/>
    </source>
</evidence>
<evidence type="ECO:0000256" key="1">
    <source>
        <dbReference type="ARBA" id="ARBA00004477"/>
    </source>
</evidence>
<keyword evidence="7 11" id="KW-1133">Transmembrane helix</keyword>
<accession>A0A4P9W3P0</accession>
<dbReference type="PANTHER" id="PTHR13046">
    <property type="entry name" value="PROTEASE U48 CAAX PRENYL PROTEASE RCE1"/>
    <property type="match status" value="1"/>
</dbReference>
<feature type="transmembrane region" description="Helical" evidence="11">
    <location>
        <begin position="84"/>
        <end position="105"/>
    </location>
</feature>
<feature type="transmembrane region" description="Helical" evidence="11">
    <location>
        <begin position="126"/>
        <end position="147"/>
    </location>
</feature>
<organism evidence="13 14">
    <name type="scientific">Blyttiomyces helicus</name>
    <dbReference type="NCBI Taxonomy" id="388810"/>
    <lineage>
        <taxon>Eukaryota</taxon>
        <taxon>Fungi</taxon>
        <taxon>Fungi incertae sedis</taxon>
        <taxon>Chytridiomycota</taxon>
        <taxon>Chytridiomycota incertae sedis</taxon>
        <taxon>Chytridiomycetes</taxon>
        <taxon>Chytridiomycetes incertae sedis</taxon>
        <taxon>Blyttiomyces</taxon>
    </lineage>
</organism>
<dbReference type="InterPro" id="IPR039731">
    <property type="entry name" value="Rce1"/>
</dbReference>
<dbReference type="EC" id="3.4.26.1" evidence="10"/>
<evidence type="ECO:0000256" key="6">
    <source>
        <dbReference type="ARBA" id="ARBA00022824"/>
    </source>
</evidence>
<protein>
    <recommendedName>
        <fullName evidence="10">intramembrane prenyl-peptidase Rce1</fullName>
        <ecNumber evidence="10">3.4.26.1</ecNumber>
    </recommendedName>
</protein>
<comment type="subcellular location">
    <subcellularLocation>
        <location evidence="1">Endoplasmic reticulum membrane</location>
        <topology evidence="1">Multi-pass membrane protein</topology>
    </subcellularLocation>
</comment>
<keyword evidence="14" id="KW-1185">Reference proteome</keyword>
<evidence type="ECO:0000256" key="3">
    <source>
        <dbReference type="ARBA" id="ARBA00022670"/>
    </source>
</evidence>
<dbReference type="InterPro" id="IPR003675">
    <property type="entry name" value="Rce1/LyrA-like_dom"/>
</dbReference>
<feature type="non-terminal residue" evidence="13">
    <location>
        <position position="1"/>
    </location>
</feature>
<keyword evidence="5" id="KW-0378">Hydrolase</keyword>
<reference evidence="14" key="1">
    <citation type="journal article" date="2018" name="Nat. Microbiol.">
        <title>Leveraging single-cell genomics to expand the fungal tree of life.</title>
        <authorList>
            <person name="Ahrendt S.R."/>
            <person name="Quandt C.A."/>
            <person name="Ciobanu D."/>
            <person name="Clum A."/>
            <person name="Salamov A."/>
            <person name="Andreopoulos B."/>
            <person name="Cheng J.F."/>
            <person name="Woyke T."/>
            <person name="Pelin A."/>
            <person name="Henrissat B."/>
            <person name="Reynolds N.K."/>
            <person name="Benny G.L."/>
            <person name="Smith M.E."/>
            <person name="James T.Y."/>
            <person name="Grigoriev I.V."/>
        </authorList>
    </citation>
    <scope>NUCLEOTIDE SEQUENCE [LARGE SCALE GENOMIC DNA]</scope>
</reference>
<feature type="transmembrane region" description="Helical" evidence="11">
    <location>
        <begin position="153"/>
        <end position="173"/>
    </location>
</feature>
<dbReference type="GO" id="GO:0004222">
    <property type="term" value="F:metalloendopeptidase activity"/>
    <property type="evidence" value="ECO:0007669"/>
    <property type="project" value="InterPro"/>
</dbReference>
<evidence type="ECO:0000259" key="12">
    <source>
        <dbReference type="Pfam" id="PF02517"/>
    </source>
</evidence>
<keyword evidence="8 11" id="KW-0472">Membrane</keyword>
<dbReference type="OrthoDB" id="271604at2759"/>
<evidence type="ECO:0000256" key="4">
    <source>
        <dbReference type="ARBA" id="ARBA00022692"/>
    </source>
</evidence>
<keyword evidence="3" id="KW-0645">Protease</keyword>
<keyword evidence="6" id="KW-0256">Endoplasmic reticulum</keyword>
<sequence length="217" mass="23597">ILPTWLGLPPSPILSLSAALRALLVTALLFLGPLAIELGNGNARPWVLSIFGELKTLIGVRNYVVGPLSEEFVFRACMVPLMQLAGFGKVAIVLGLPMFFGIAHLHHMIEYYNLGGRTSEALRRAVLVSALQFGYTTVFGWYSTFLFLRTGHLAAPLVSHMFCNVMGFPDFSVLQAGAKDRTVNLARFVIGVLLFATLLGPLTDPALFQSAYHGFDA</sequence>
<feature type="transmembrane region" description="Helical" evidence="11">
    <location>
        <begin position="12"/>
        <end position="34"/>
    </location>
</feature>
<evidence type="ECO:0000256" key="11">
    <source>
        <dbReference type="SAM" id="Phobius"/>
    </source>
</evidence>
<evidence type="ECO:0000256" key="5">
    <source>
        <dbReference type="ARBA" id="ARBA00022801"/>
    </source>
</evidence>
<dbReference type="Proteomes" id="UP000269721">
    <property type="component" value="Unassembled WGS sequence"/>
</dbReference>
<dbReference type="PANTHER" id="PTHR13046:SF0">
    <property type="entry name" value="CAAX PRENYL PROTEASE 2"/>
    <property type="match status" value="1"/>
</dbReference>
<dbReference type="Pfam" id="PF02517">
    <property type="entry name" value="Rce1-like"/>
    <property type="match status" value="1"/>
</dbReference>
<evidence type="ECO:0000313" key="14">
    <source>
        <dbReference type="Proteomes" id="UP000269721"/>
    </source>
</evidence>
<evidence type="ECO:0000256" key="7">
    <source>
        <dbReference type="ARBA" id="ARBA00022989"/>
    </source>
</evidence>
<evidence type="ECO:0000256" key="8">
    <source>
        <dbReference type="ARBA" id="ARBA00023136"/>
    </source>
</evidence>
<dbReference type="GO" id="GO:0071586">
    <property type="term" value="P:CAAX-box protein processing"/>
    <property type="evidence" value="ECO:0007669"/>
    <property type="project" value="InterPro"/>
</dbReference>
<comment type="similarity">
    <text evidence="2">Belongs to the peptidase U48 family.</text>
</comment>
<feature type="transmembrane region" description="Helical" evidence="11">
    <location>
        <begin position="185"/>
        <end position="203"/>
    </location>
</feature>
<evidence type="ECO:0000256" key="9">
    <source>
        <dbReference type="ARBA" id="ARBA00047280"/>
    </source>
</evidence>
<gene>
    <name evidence="13" type="ORF">BDK51DRAFT_32475</name>
</gene>
<proteinExistence type="inferred from homology"/>
<dbReference type="GO" id="GO:0005789">
    <property type="term" value="C:endoplasmic reticulum membrane"/>
    <property type="evidence" value="ECO:0007669"/>
    <property type="project" value="UniProtKB-SubCell"/>
</dbReference>
<dbReference type="AlphaFoldDB" id="A0A4P9W3P0"/>
<name>A0A4P9W3P0_9FUNG</name>
<feature type="domain" description="CAAX prenyl protease 2/Lysostaphin resistance protein A-like" evidence="12">
    <location>
        <begin position="56"/>
        <end position="166"/>
    </location>
</feature>
<dbReference type="EMBL" id="KZ999234">
    <property type="protein sequence ID" value="RKO85280.1"/>
    <property type="molecule type" value="Genomic_DNA"/>
</dbReference>
<comment type="catalytic activity">
    <reaction evidence="9">
        <text>Hydrolyzes the peptide bond -P2-(S-farnesyl or geranylgeranyl)C-P1'-P2'-P3'-COOH where P1' and P2' are amino acids with aliphatic sidechains and P3' is any C-terminal residue.</text>
        <dbReference type="EC" id="3.4.26.1"/>
    </reaction>
</comment>
<evidence type="ECO:0000256" key="2">
    <source>
        <dbReference type="ARBA" id="ARBA00006897"/>
    </source>
</evidence>
<keyword evidence="4 11" id="KW-0812">Transmembrane</keyword>
<evidence type="ECO:0000256" key="10">
    <source>
        <dbReference type="ARBA" id="ARBA00049729"/>
    </source>
</evidence>